<dbReference type="Pfam" id="PF07693">
    <property type="entry name" value="KAP_NTPase"/>
    <property type="match status" value="1"/>
</dbReference>
<feature type="compositionally biased region" description="Polar residues" evidence="1">
    <location>
        <begin position="217"/>
        <end position="242"/>
    </location>
</feature>
<evidence type="ECO:0000256" key="2">
    <source>
        <dbReference type="SAM" id="Phobius"/>
    </source>
</evidence>
<evidence type="ECO:0000313" key="5">
    <source>
        <dbReference type="Proteomes" id="UP000292958"/>
    </source>
</evidence>
<reference evidence="4 5" key="1">
    <citation type="submission" date="2019-02" db="EMBL/GenBank/DDBJ databases">
        <title>Genomic Encyclopedia of Archaeal and Bacterial Type Strains, Phase II (KMG-II): from individual species to whole genera.</title>
        <authorList>
            <person name="Goeker M."/>
        </authorList>
    </citation>
    <scope>NUCLEOTIDE SEQUENCE [LARGE SCALE GENOMIC DNA]</scope>
    <source>
        <strain evidence="4 5">DSM 18101</strain>
    </source>
</reference>
<sequence>MIDSADSDGPDDDDDDLVAEEAAKDHSDGGDPDESTKTPDSSSNEASVGAAGLRDMPTDQDELGFGIYVESVAAFLTHKDTKPPLTMSIEGAWGCGKSSFMSQLANEIEKTTKEAPDCPRIIKFNAWRLDKGESLWAAFALSVTKDLRKKLDFFGRLRADIKLRWLRTDWSRGWFSFVRFTLVCLFLGYTGIAMVGYLSSHLTSINPFTEAVRAPSQPATTAKSGATGQSSSQSPGVANRNP</sequence>
<dbReference type="InterPro" id="IPR011646">
    <property type="entry name" value="KAP_P-loop"/>
</dbReference>
<evidence type="ECO:0000313" key="4">
    <source>
        <dbReference type="EMBL" id="RZU40037.1"/>
    </source>
</evidence>
<feature type="transmembrane region" description="Helical" evidence="2">
    <location>
        <begin position="174"/>
        <end position="198"/>
    </location>
</feature>
<dbReference type="SUPFAM" id="SSF52540">
    <property type="entry name" value="P-loop containing nucleoside triphosphate hydrolases"/>
    <property type="match status" value="1"/>
</dbReference>
<comment type="caution">
    <text evidence="4">The sequence shown here is derived from an EMBL/GenBank/DDBJ whole genome shotgun (WGS) entry which is preliminary data.</text>
</comment>
<protein>
    <submittedName>
        <fullName evidence="4">KAP-like P-loop domain-containing protein</fullName>
    </submittedName>
</protein>
<proteinExistence type="predicted"/>
<feature type="compositionally biased region" description="Acidic residues" evidence="1">
    <location>
        <begin position="1"/>
        <end position="19"/>
    </location>
</feature>
<evidence type="ECO:0000256" key="1">
    <source>
        <dbReference type="SAM" id="MobiDB-lite"/>
    </source>
</evidence>
<dbReference type="EMBL" id="SHKW01000001">
    <property type="protein sequence ID" value="RZU40037.1"/>
    <property type="molecule type" value="Genomic_DNA"/>
</dbReference>
<name>A0A4Q7YQT8_9BACT</name>
<dbReference type="Gene3D" id="3.40.50.300">
    <property type="entry name" value="P-loop containing nucleotide triphosphate hydrolases"/>
    <property type="match status" value="1"/>
</dbReference>
<gene>
    <name evidence="4" type="ORF">BDD14_1456</name>
</gene>
<accession>A0A4Q7YQT8</accession>
<feature type="domain" description="KAP NTPase" evidence="3">
    <location>
        <begin position="68"/>
        <end position="150"/>
    </location>
</feature>
<dbReference type="InterPro" id="IPR027417">
    <property type="entry name" value="P-loop_NTPase"/>
</dbReference>
<keyword evidence="2" id="KW-1133">Transmembrane helix</keyword>
<keyword evidence="2" id="KW-0472">Membrane</keyword>
<feature type="region of interest" description="Disordered" evidence="1">
    <location>
        <begin position="216"/>
        <end position="242"/>
    </location>
</feature>
<dbReference type="AlphaFoldDB" id="A0A4Q7YQT8"/>
<organism evidence="4 5">
    <name type="scientific">Edaphobacter modestus</name>
    <dbReference type="NCBI Taxonomy" id="388466"/>
    <lineage>
        <taxon>Bacteria</taxon>
        <taxon>Pseudomonadati</taxon>
        <taxon>Acidobacteriota</taxon>
        <taxon>Terriglobia</taxon>
        <taxon>Terriglobales</taxon>
        <taxon>Acidobacteriaceae</taxon>
        <taxon>Edaphobacter</taxon>
    </lineage>
</organism>
<keyword evidence="5" id="KW-1185">Reference proteome</keyword>
<keyword evidence="2" id="KW-0812">Transmembrane</keyword>
<dbReference type="OrthoDB" id="99380at2"/>
<evidence type="ECO:0000259" key="3">
    <source>
        <dbReference type="Pfam" id="PF07693"/>
    </source>
</evidence>
<feature type="compositionally biased region" description="Basic and acidic residues" evidence="1">
    <location>
        <begin position="21"/>
        <end position="37"/>
    </location>
</feature>
<dbReference type="Proteomes" id="UP000292958">
    <property type="component" value="Unassembled WGS sequence"/>
</dbReference>
<feature type="region of interest" description="Disordered" evidence="1">
    <location>
        <begin position="1"/>
        <end position="55"/>
    </location>
</feature>